<dbReference type="AlphaFoldDB" id="A0A2W1JUX6"/>
<reference evidence="1 2" key="1">
    <citation type="journal article" date="2018" name="Sci. Rep.">
        <title>A novel species of the marine cyanobacterium Acaryochloris with a unique pigment content and lifestyle.</title>
        <authorList>
            <person name="Partensky F."/>
            <person name="Six C."/>
            <person name="Ratin M."/>
            <person name="Garczarek L."/>
            <person name="Vaulot D."/>
            <person name="Probert I."/>
            <person name="Calteau A."/>
            <person name="Gourvil P."/>
            <person name="Marie D."/>
            <person name="Grebert T."/>
            <person name="Bouchier C."/>
            <person name="Le Panse S."/>
            <person name="Gachenot M."/>
            <person name="Rodriguez F."/>
            <person name="Garrido J.L."/>
        </authorList>
    </citation>
    <scope>NUCLEOTIDE SEQUENCE [LARGE SCALE GENOMIC DNA]</scope>
    <source>
        <strain evidence="1 2">RCC1774</strain>
    </source>
</reference>
<comment type="caution">
    <text evidence="1">The sequence shown here is derived from an EMBL/GenBank/DDBJ whole genome shotgun (WGS) entry which is preliminary data.</text>
</comment>
<organism evidence="1 2">
    <name type="scientific">Acaryochloris thomasi RCC1774</name>
    <dbReference type="NCBI Taxonomy" id="1764569"/>
    <lineage>
        <taxon>Bacteria</taxon>
        <taxon>Bacillati</taxon>
        <taxon>Cyanobacteriota</taxon>
        <taxon>Cyanophyceae</taxon>
        <taxon>Acaryochloridales</taxon>
        <taxon>Acaryochloridaceae</taxon>
        <taxon>Acaryochloris</taxon>
        <taxon>Acaryochloris thomasi</taxon>
    </lineage>
</organism>
<name>A0A2W1JUX6_9CYAN</name>
<evidence type="ECO:0000313" key="2">
    <source>
        <dbReference type="Proteomes" id="UP000248857"/>
    </source>
</evidence>
<dbReference type="Proteomes" id="UP000248857">
    <property type="component" value="Unassembled WGS sequence"/>
</dbReference>
<dbReference type="EMBL" id="PQWO01000011">
    <property type="protein sequence ID" value="PZD72327.1"/>
    <property type="molecule type" value="Genomic_DNA"/>
</dbReference>
<evidence type="ECO:0000313" key="1">
    <source>
        <dbReference type="EMBL" id="PZD72327.1"/>
    </source>
</evidence>
<sequence length="40" mass="4640">MALWFRWKRMGMLGRVVMSAGRFSVSTRDIAIFVDMPGVY</sequence>
<protein>
    <submittedName>
        <fullName evidence="1">Uncharacterized protein</fullName>
    </submittedName>
</protein>
<gene>
    <name evidence="1" type="ORF">C1752_03914</name>
</gene>
<proteinExistence type="predicted"/>
<keyword evidence="2" id="KW-1185">Reference proteome</keyword>
<accession>A0A2W1JUX6</accession>